<dbReference type="PANTHER" id="PTHR46337">
    <property type="entry name" value="RCC1-LIKE G EXCHANGING FACTOR-LIKE PROTEIN"/>
    <property type="match status" value="1"/>
</dbReference>
<dbReference type="InterPro" id="IPR000408">
    <property type="entry name" value="Reg_chr_condens"/>
</dbReference>
<dbReference type="Pfam" id="PF00415">
    <property type="entry name" value="RCC1"/>
    <property type="match status" value="1"/>
</dbReference>
<dbReference type="GO" id="GO:0070131">
    <property type="term" value="P:positive regulation of mitochondrial translation"/>
    <property type="evidence" value="ECO:0007669"/>
    <property type="project" value="TreeGrafter"/>
</dbReference>
<dbReference type="PANTHER" id="PTHR46337:SF1">
    <property type="entry name" value="RCC1-LIKE G EXCHANGING FACTOR-LIKE PROTEIN"/>
    <property type="match status" value="1"/>
</dbReference>
<dbReference type="Pfam" id="PF13540">
    <property type="entry name" value="RCC1_2"/>
    <property type="match status" value="1"/>
</dbReference>
<dbReference type="InterPro" id="IPR058923">
    <property type="entry name" value="RCC1-like_dom"/>
</dbReference>
<dbReference type="STRING" id="41427.A0A182J0Z2"/>
<dbReference type="GO" id="GO:0005085">
    <property type="term" value="F:guanyl-nucleotide exchange factor activity"/>
    <property type="evidence" value="ECO:0007669"/>
    <property type="project" value="TreeGrafter"/>
</dbReference>
<keyword evidence="1" id="KW-0677">Repeat</keyword>
<evidence type="ECO:0000259" key="2">
    <source>
        <dbReference type="Pfam" id="PF25390"/>
    </source>
</evidence>
<dbReference type="PROSITE" id="PS00626">
    <property type="entry name" value="RCC1_2"/>
    <property type="match status" value="1"/>
</dbReference>
<dbReference type="GO" id="GO:0019843">
    <property type="term" value="F:rRNA binding"/>
    <property type="evidence" value="ECO:0007669"/>
    <property type="project" value="TreeGrafter"/>
</dbReference>
<dbReference type="SUPFAM" id="SSF50985">
    <property type="entry name" value="RCC1/BLIP-II"/>
    <property type="match status" value="1"/>
</dbReference>
<protein>
    <recommendedName>
        <fullName evidence="2">RCC1-like domain-containing protein</fullName>
    </recommendedName>
</protein>
<dbReference type="PRINTS" id="PR00633">
    <property type="entry name" value="RCCNDNSATION"/>
</dbReference>
<dbReference type="AlphaFoldDB" id="A0A182J0Z2"/>
<accession>A0A182J0Z2</accession>
<dbReference type="VEuPathDB" id="VectorBase:AATE009270"/>
<dbReference type="InterPro" id="IPR053035">
    <property type="entry name" value="Mitochondrial_GEF_domain"/>
</dbReference>
<evidence type="ECO:0000313" key="3">
    <source>
        <dbReference type="EnsemblMetazoa" id="AATE009270-PA.1"/>
    </source>
</evidence>
<dbReference type="EnsemblMetazoa" id="AATE009270-RA">
    <property type="protein sequence ID" value="AATE009270-PA.1"/>
    <property type="gene ID" value="AATE009270"/>
</dbReference>
<organism evidence="3">
    <name type="scientific">Anopheles atroparvus</name>
    <name type="common">European mosquito</name>
    <dbReference type="NCBI Taxonomy" id="41427"/>
    <lineage>
        <taxon>Eukaryota</taxon>
        <taxon>Metazoa</taxon>
        <taxon>Ecdysozoa</taxon>
        <taxon>Arthropoda</taxon>
        <taxon>Hexapoda</taxon>
        <taxon>Insecta</taxon>
        <taxon>Pterygota</taxon>
        <taxon>Neoptera</taxon>
        <taxon>Endopterygota</taxon>
        <taxon>Diptera</taxon>
        <taxon>Nematocera</taxon>
        <taxon>Culicoidea</taxon>
        <taxon>Culicidae</taxon>
        <taxon>Anophelinae</taxon>
        <taxon>Anopheles</taxon>
    </lineage>
</organism>
<dbReference type="Gene3D" id="2.130.10.30">
    <property type="entry name" value="Regulator of chromosome condensation 1/beta-lactamase-inhibitor protein II"/>
    <property type="match status" value="2"/>
</dbReference>
<name>A0A182J0Z2_ANOAO</name>
<sequence>MQSLRHCKWCLQWMNAVEKQAHTGSHRLYTSSARRSVLRQDVSQIPKHRFPTAKPGDARVYVWGLAATGALGVQTSRKKQAHVYTDFVQHPSRLSFAESHSITDVAAGYGFSVYAVNDTRGASLWGTGINTDGQLGFQKAPGQHKKPLELLIYPAPIELAPIASGDDAAQEGTEHGVNKARQQIRQVAAGRAHVLALANDGSVFAFGNNAYGQCGRRIVPGEDYFRNPVVNTIDTGPGDPVRHVECGQDHSLLLTEAGRVFSCGWSDDGQAGQGRYGLIDTVGPAEGDIKGEKIVKVSSSCDTVLAINDKGELFGWGNSEYGQLGEVAEDNPQINVPSFLTFAKNCGKIVDVAAAGSYCLILNENGDVFSWGYGILGFGPEVQHRPTPTLILPSLFGRNAFSPNVRVLALSCGITHSAAVNDQHDLYTWGHNRYACLGLGHKNDQFFPLKVALNAKVLKVSCGVDHTVALCKAFV</sequence>
<dbReference type="Pfam" id="PF25390">
    <property type="entry name" value="WD40_RLD"/>
    <property type="match status" value="1"/>
</dbReference>
<dbReference type="GO" id="GO:0005743">
    <property type="term" value="C:mitochondrial inner membrane"/>
    <property type="evidence" value="ECO:0007669"/>
    <property type="project" value="TreeGrafter"/>
</dbReference>
<feature type="domain" description="RCC1-like" evidence="2">
    <location>
        <begin position="237"/>
        <end position="472"/>
    </location>
</feature>
<proteinExistence type="predicted"/>
<dbReference type="InterPro" id="IPR009091">
    <property type="entry name" value="RCC1/BLIP-II"/>
</dbReference>
<dbReference type="PROSITE" id="PS50012">
    <property type="entry name" value="RCC1_3"/>
    <property type="match status" value="6"/>
</dbReference>
<evidence type="ECO:0000256" key="1">
    <source>
        <dbReference type="ARBA" id="ARBA00022737"/>
    </source>
</evidence>
<reference evidence="3" key="1">
    <citation type="submission" date="2022-08" db="UniProtKB">
        <authorList>
            <consortium name="EnsemblMetazoa"/>
        </authorList>
    </citation>
    <scope>IDENTIFICATION</scope>
    <source>
        <strain evidence="3">EBRO</strain>
    </source>
</reference>